<proteinExistence type="predicted"/>
<comment type="caution">
    <text evidence="2">The sequence shown here is derived from an EMBL/GenBank/DDBJ whole genome shotgun (WGS) entry which is preliminary data.</text>
</comment>
<dbReference type="Proteomes" id="UP000289775">
    <property type="component" value="Unassembled WGS sequence"/>
</dbReference>
<name>A0A444W3M6_9FLAO</name>
<sequence>MMKEQNYTNHIRFYTPHHFVFYPVMILLMGMCVGYAFNNEDWLIWLSMFLLFLSVTLVSFMLRQHYALTLQDRIVLLELRYRYYAITGNRLESYEENLSKGQLFALRFAPDDELPALLQRSIDENLSPNSIKKSVRNWKPDNNRV</sequence>
<keyword evidence="3" id="KW-1185">Reference proteome</keyword>
<reference evidence="2 3" key="1">
    <citation type="submission" date="2014-12" db="EMBL/GenBank/DDBJ databases">
        <title>Genome sequence of Flavobacterium beibuense RSKm HC5.</title>
        <authorList>
            <person name="Kim J.F."/>
            <person name="Song J.Y."/>
            <person name="Kwak M.-J."/>
            <person name="Lee S.-W."/>
        </authorList>
    </citation>
    <scope>NUCLEOTIDE SEQUENCE [LARGE SCALE GENOMIC DNA]</scope>
    <source>
        <strain evidence="2 3">RSKm HC5</strain>
    </source>
</reference>
<evidence type="ECO:0000313" key="3">
    <source>
        <dbReference type="Proteomes" id="UP000289775"/>
    </source>
</evidence>
<keyword evidence="1" id="KW-1133">Transmembrane helix</keyword>
<feature type="transmembrane region" description="Helical" evidence="1">
    <location>
        <begin position="43"/>
        <end position="62"/>
    </location>
</feature>
<gene>
    <name evidence="2" type="ORF">NU09_3327</name>
</gene>
<keyword evidence="1" id="KW-0472">Membrane</keyword>
<dbReference type="AlphaFoldDB" id="A0A444W3M6"/>
<keyword evidence="1" id="KW-0812">Transmembrane</keyword>
<dbReference type="InterPro" id="IPR045385">
    <property type="entry name" value="DUF6526"/>
</dbReference>
<feature type="transmembrane region" description="Helical" evidence="1">
    <location>
        <begin position="20"/>
        <end position="37"/>
    </location>
</feature>
<evidence type="ECO:0000313" key="2">
    <source>
        <dbReference type="EMBL" id="RYJ40497.1"/>
    </source>
</evidence>
<protein>
    <submittedName>
        <fullName evidence="2">Uncharacterized protein</fullName>
    </submittedName>
</protein>
<dbReference type="RefSeq" id="WP_242501895.1">
    <property type="nucleotide sequence ID" value="NZ_JUIW01000013.1"/>
</dbReference>
<organism evidence="2 3">
    <name type="scientific">Flavobacterium beibuense</name>
    <dbReference type="NCBI Taxonomy" id="657326"/>
    <lineage>
        <taxon>Bacteria</taxon>
        <taxon>Pseudomonadati</taxon>
        <taxon>Bacteroidota</taxon>
        <taxon>Flavobacteriia</taxon>
        <taxon>Flavobacteriales</taxon>
        <taxon>Flavobacteriaceae</taxon>
        <taxon>Flavobacterium</taxon>
    </lineage>
</organism>
<dbReference type="Pfam" id="PF20136">
    <property type="entry name" value="DUF6526"/>
    <property type="match status" value="1"/>
</dbReference>
<accession>A0A444W3M6</accession>
<evidence type="ECO:0000256" key="1">
    <source>
        <dbReference type="SAM" id="Phobius"/>
    </source>
</evidence>
<dbReference type="EMBL" id="JUIW01000013">
    <property type="protein sequence ID" value="RYJ40497.1"/>
    <property type="molecule type" value="Genomic_DNA"/>
</dbReference>